<dbReference type="Proteomes" id="UP000471052">
    <property type="component" value="Unassembled WGS sequence"/>
</dbReference>
<proteinExistence type="predicted"/>
<dbReference type="GO" id="GO:0016874">
    <property type="term" value="F:ligase activity"/>
    <property type="evidence" value="ECO:0007669"/>
    <property type="project" value="UniProtKB-KW"/>
</dbReference>
<dbReference type="GeneID" id="99636135"/>
<dbReference type="RefSeq" id="WP_154454548.1">
    <property type="nucleotide sequence ID" value="NZ_BRXN01000013.1"/>
</dbReference>
<reference evidence="2 4" key="2">
    <citation type="submission" date="2022-12" db="EMBL/GenBank/DDBJ databases">
        <title>Streptococcus alactolyticus LGM, complete genome.</title>
        <authorList>
            <person name="Liu Z."/>
            <person name="Mu C."/>
            <person name="Zhu W."/>
        </authorList>
    </citation>
    <scope>NUCLEOTIDE SEQUENCE [LARGE SCALE GENOMIC DNA]</scope>
    <source>
        <strain evidence="2 4">LGM</strain>
    </source>
</reference>
<evidence type="ECO:0000313" key="2">
    <source>
        <dbReference type="EMBL" id="WBB06079.1"/>
    </source>
</evidence>
<dbReference type="InterPro" id="IPR024453">
    <property type="entry name" value="Peptidase_C92"/>
</dbReference>
<keyword evidence="1" id="KW-0436">Ligase</keyword>
<protein>
    <submittedName>
        <fullName evidence="1">UDP-N-acetylmuramoylalanyl-D-glutamate--2, 6-diaminopimelate ligase</fullName>
    </submittedName>
    <submittedName>
        <fullName evidence="2">YiiX/YebB-like N1pC/P60 family cysteine hydrolase</fullName>
    </submittedName>
</protein>
<organism evidence="1 3">
    <name type="scientific">Streptococcus alactolyticus</name>
    <dbReference type="NCBI Taxonomy" id="29389"/>
    <lineage>
        <taxon>Bacteria</taxon>
        <taxon>Bacillati</taxon>
        <taxon>Bacillota</taxon>
        <taxon>Bacilli</taxon>
        <taxon>Lactobacillales</taxon>
        <taxon>Streptococcaceae</taxon>
        <taxon>Streptococcus</taxon>
    </lineage>
</organism>
<sequence>MTIQELQAGDLLFVKDASDLSQAIQEATGKYSHVAIYFDHMIYHATRDKGVIKEDLAAFLASHSQAIAVYRYPQINVEKVFRAAENLLGKPYNDSFYPDNDAYYCSQYIASILPIFPPIPMQFGDGNQEISPFWQAYYDKLGLAVPFNQPGTNPSQLAQSKLLHYVGELI</sequence>
<evidence type="ECO:0000313" key="3">
    <source>
        <dbReference type="Proteomes" id="UP000471052"/>
    </source>
</evidence>
<reference evidence="1 3" key="1">
    <citation type="submission" date="2019-08" db="EMBL/GenBank/DDBJ databases">
        <title>In-depth cultivation of the pig gut microbiome towards novel bacterial diversity and tailored functional studies.</title>
        <authorList>
            <person name="Wylensek D."/>
            <person name="Hitch T.C.A."/>
            <person name="Clavel T."/>
        </authorList>
    </citation>
    <scope>NUCLEOTIDE SEQUENCE [LARGE SCALE GENOMIC DNA]</scope>
    <source>
        <strain evidence="1 3">BL-178-WT-3A</strain>
    </source>
</reference>
<evidence type="ECO:0000313" key="4">
    <source>
        <dbReference type="Proteomes" id="UP001212085"/>
    </source>
</evidence>
<keyword evidence="4" id="KW-1185">Reference proteome</keyword>
<dbReference type="Proteomes" id="UP001212085">
    <property type="component" value="Chromosome"/>
</dbReference>
<dbReference type="AlphaFoldDB" id="A0A6N7X3X6"/>
<dbReference type="InterPro" id="IPR038765">
    <property type="entry name" value="Papain-like_cys_pep_sf"/>
</dbReference>
<dbReference type="SUPFAM" id="SSF54001">
    <property type="entry name" value="Cysteine proteinases"/>
    <property type="match status" value="1"/>
</dbReference>
<dbReference type="EMBL" id="VUNP01000008">
    <property type="protein sequence ID" value="MST53378.1"/>
    <property type="molecule type" value="Genomic_DNA"/>
</dbReference>
<gene>
    <name evidence="1" type="ORF">FYJ82_02855</name>
    <name evidence="2" type="ORF">O6R09_07275</name>
</gene>
<accession>A0A6N7X3X6</accession>
<dbReference type="OrthoDB" id="195541at2"/>
<dbReference type="Gene3D" id="3.90.1720.10">
    <property type="entry name" value="endopeptidase domain like (from Nostoc punctiforme)"/>
    <property type="match status" value="1"/>
</dbReference>
<dbReference type="EMBL" id="CP114883">
    <property type="protein sequence ID" value="WBB06079.1"/>
    <property type="molecule type" value="Genomic_DNA"/>
</dbReference>
<dbReference type="Pfam" id="PF05708">
    <property type="entry name" value="Peptidase_C92"/>
    <property type="match status" value="1"/>
</dbReference>
<evidence type="ECO:0000313" key="1">
    <source>
        <dbReference type="EMBL" id="MST53378.1"/>
    </source>
</evidence>
<name>A0A6N7X3X6_STRAY</name>